<feature type="domain" description="N-acetyltransferase" evidence="1">
    <location>
        <begin position="40"/>
        <end position="207"/>
    </location>
</feature>
<evidence type="ECO:0000313" key="2">
    <source>
        <dbReference type="EMBL" id="CAF9907347.1"/>
    </source>
</evidence>
<gene>
    <name evidence="2" type="ORF">GOMPHAMPRED_005084</name>
</gene>
<accession>A0A8H3EK84</accession>
<sequence length="222" mass="24448">MLPPQTFYHQSSHGADHSVMLQSLMSAGQLTTPDLTTPPVRLRTIGQEDVPLVQAILVEPENIKDDLSVASLNSQELTAMIKSWTVHTDPPTSFQFLVTVANKNVGLAGLGWIGSKTALITDGKPVQIGAVGVIINPDARGHGYGFETLRIVIDHGLRELKLDQIEVGTISRNTAMRRLMEDRFGMPATITEPDRFGNDLEWNITQSTWATWLTEHGEQRIA</sequence>
<dbReference type="PANTHER" id="PTHR43792">
    <property type="entry name" value="GNAT FAMILY, PUTATIVE (AFU_ORTHOLOGUE AFUA_3G00765)-RELATED-RELATED"/>
    <property type="match status" value="1"/>
</dbReference>
<reference evidence="2" key="1">
    <citation type="submission" date="2021-03" db="EMBL/GenBank/DDBJ databases">
        <authorList>
            <person name="Tagirdzhanova G."/>
        </authorList>
    </citation>
    <scope>NUCLEOTIDE SEQUENCE</scope>
</reference>
<proteinExistence type="predicted"/>
<dbReference type="OrthoDB" id="64477at2759"/>
<evidence type="ECO:0000259" key="1">
    <source>
        <dbReference type="PROSITE" id="PS51186"/>
    </source>
</evidence>
<protein>
    <recommendedName>
        <fullName evidence="1">N-acetyltransferase domain-containing protein</fullName>
    </recommendedName>
</protein>
<name>A0A8H3EK84_9LECA</name>
<dbReference type="SUPFAM" id="SSF55729">
    <property type="entry name" value="Acyl-CoA N-acyltransferases (Nat)"/>
    <property type="match status" value="1"/>
</dbReference>
<dbReference type="Gene3D" id="3.40.630.30">
    <property type="match status" value="1"/>
</dbReference>
<organism evidence="2 3">
    <name type="scientific">Gomphillus americanus</name>
    <dbReference type="NCBI Taxonomy" id="1940652"/>
    <lineage>
        <taxon>Eukaryota</taxon>
        <taxon>Fungi</taxon>
        <taxon>Dikarya</taxon>
        <taxon>Ascomycota</taxon>
        <taxon>Pezizomycotina</taxon>
        <taxon>Lecanoromycetes</taxon>
        <taxon>OSLEUM clade</taxon>
        <taxon>Ostropomycetidae</taxon>
        <taxon>Ostropales</taxon>
        <taxon>Graphidaceae</taxon>
        <taxon>Gomphilloideae</taxon>
        <taxon>Gomphillus</taxon>
    </lineage>
</organism>
<dbReference type="Pfam" id="PF13302">
    <property type="entry name" value="Acetyltransf_3"/>
    <property type="match status" value="1"/>
</dbReference>
<dbReference type="InterPro" id="IPR000182">
    <property type="entry name" value="GNAT_dom"/>
</dbReference>
<dbReference type="Proteomes" id="UP000664169">
    <property type="component" value="Unassembled WGS sequence"/>
</dbReference>
<dbReference type="GO" id="GO:0016747">
    <property type="term" value="F:acyltransferase activity, transferring groups other than amino-acyl groups"/>
    <property type="evidence" value="ECO:0007669"/>
    <property type="project" value="InterPro"/>
</dbReference>
<dbReference type="PROSITE" id="PS51186">
    <property type="entry name" value="GNAT"/>
    <property type="match status" value="1"/>
</dbReference>
<dbReference type="InterPro" id="IPR051531">
    <property type="entry name" value="N-acetyltransferase"/>
</dbReference>
<keyword evidence="3" id="KW-1185">Reference proteome</keyword>
<comment type="caution">
    <text evidence="2">The sequence shown here is derived from an EMBL/GenBank/DDBJ whole genome shotgun (WGS) entry which is preliminary data.</text>
</comment>
<dbReference type="AlphaFoldDB" id="A0A8H3EK84"/>
<evidence type="ECO:0000313" key="3">
    <source>
        <dbReference type="Proteomes" id="UP000664169"/>
    </source>
</evidence>
<dbReference type="InterPro" id="IPR016181">
    <property type="entry name" value="Acyl_CoA_acyltransferase"/>
</dbReference>
<dbReference type="EMBL" id="CAJPDQ010000003">
    <property type="protein sequence ID" value="CAF9907347.1"/>
    <property type="molecule type" value="Genomic_DNA"/>
</dbReference>